<organism evidence="2">
    <name type="scientific">marine metagenome</name>
    <dbReference type="NCBI Taxonomy" id="408172"/>
    <lineage>
        <taxon>unclassified sequences</taxon>
        <taxon>metagenomes</taxon>
        <taxon>ecological metagenomes</taxon>
    </lineage>
</organism>
<dbReference type="SMART" id="SM00881">
    <property type="entry name" value="CoA_binding"/>
    <property type="match status" value="1"/>
</dbReference>
<dbReference type="EMBL" id="UINC01000749">
    <property type="protein sequence ID" value="SUZ60523.1"/>
    <property type="molecule type" value="Genomic_DNA"/>
</dbReference>
<dbReference type="PANTHER" id="PTHR33303">
    <property type="entry name" value="CYTOPLASMIC PROTEIN-RELATED"/>
    <property type="match status" value="1"/>
</dbReference>
<dbReference type="PANTHER" id="PTHR33303:SF2">
    <property type="entry name" value="COA-BINDING DOMAIN-CONTAINING PROTEIN"/>
    <property type="match status" value="1"/>
</dbReference>
<protein>
    <recommendedName>
        <fullName evidence="1">CoA-binding domain-containing protein</fullName>
    </recommendedName>
</protein>
<dbReference type="InterPro" id="IPR036291">
    <property type="entry name" value="NAD(P)-bd_dom_sf"/>
</dbReference>
<proteinExistence type="predicted"/>
<dbReference type="InterPro" id="IPR003781">
    <property type="entry name" value="CoA-bd"/>
</dbReference>
<sequence>MLQAKTIAVVGISEREDRASNYVSDYMQSEGYKIYPVNPNIDGWFGLKSHESIEDVPGKVDIVDVFRRSSNVMPVAKDAVAAGAKVLWLQQGIVNYEAAAFALNKGLTVVMDSCIMVEHKSMKLGL</sequence>
<name>A0A381P4H5_9ZZZZ</name>
<dbReference type="SUPFAM" id="SSF51735">
    <property type="entry name" value="NAD(P)-binding Rossmann-fold domains"/>
    <property type="match status" value="1"/>
</dbReference>
<gene>
    <name evidence="2" type="ORF">METZ01_LOCUS13377</name>
</gene>
<dbReference type="Pfam" id="PF13380">
    <property type="entry name" value="CoA_binding_2"/>
    <property type="match status" value="1"/>
</dbReference>
<reference evidence="2" key="1">
    <citation type="submission" date="2018-05" db="EMBL/GenBank/DDBJ databases">
        <authorList>
            <person name="Lanie J.A."/>
            <person name="Ng W.-L."/>
            <person name="Kazmierczak K.M."/>
            <person name="Andrzejewski T.M."/>
            <person name="Davidsen T.M."/>
            <person name="Wayne K.J."/>
            <person name="Tettelin H."/>
            <person name="Glass J.I."/>
            <person name="Rusch D."/>
            <person name="Podicherti R."/>
            <person name="Tsui H.-C.T."/>
            <person name="Winkler M.E."/>
        </authorList>
    </citation>
    <scope>NUCLEOTIDE SEQUENCE</scope>
</reference>
<dbReference type="AlphaFoldDB" id="A0A381P4H5"/>
<evidence type="ECO:0000313" key="2">
    <source>
        <dbReference type="EMBL" id="SUZ60523.1"/>
    </source>
</evidence>
<dbReference type="Gene3D" id="3.40.50.720">
    <property type="entry name" value="NAD(P)-binding Rossmann-like Domain"/>
    <property type="match status" value="1"/>
</dbReference>
<feature type="domain" description="CoA-binding" evidence="1">
    <location>
        <begin position="1"/>
        <end position="93"/>
    </location>
</feature>
<evidence type="ECO:0000259" key="1">
    <source>
        <dbReference type="SMART" id="SM00881"/>
    </source>
</evidence>
<accession>A0A381P4H5</accession>